<evidence type="ECO:0000313" key="2">
    <source>
        <dbReference type="EMBL" id="TNN52483.1"/>
    </source>
</evidence>
<comment type="caution">
    <text evidence="2">The sequence shown here is derived from an EMBL/GenBank/DDBJ whole genome shotgun (WGS) entry which is preliminary data.</text>
</comment>
<organism evidence="2 3">
    <name type="scientific">Liparis tanakae</name>
    <name type="common">Tanaka's snailfish</name>
    <dbReference type="NCBI Taxonomy" id="230148"/>
    <lineage>
        <taxon>Eukaryota</taxon>
        <taxon>Metazoa</taxon>
        <taxon>Chordata</taxon>
        <taxon>Craniata</taxon>
        <taxon>Vertebrata</taxon>
        <taxon>Euteleostomi</taxon>
        <taxon>Actinopterygii</taxon>
        <taxon>Neopterygii</taxon>
        <taxon>Teleostei</taxon>
        <taxon>Neoteleostei</taxon>
        <taxon>Acanthomorphata</taxon>
        <taxon>Eupercaria</taxon>
        <taxon>Perciformes</taxon>
        <taxon>Cottioidei</taxon>
        <taxon>Cottales</taxon>
        <taxon>Liparidae</taxon>
        <taxon>Liparis</taxon>
    </lineage>
</organism>
<proteinExistence type="predicted"/>
<feature type="compositionally biased region" description="Basic and acidic residues" evidence="1">
    <location>
        <begin position="36"/>
        <end position="47"/>
    </location>
</feature>
<feature type="region of interest" description="Disordered" evidence="1">
    <location>
        <begin position="1"/>
        <end position="86"/>
    </location>
</feature>
<feature type="compositionally biased region" description="Basic and acidic residues" evidence="1">
    <location>
        <begin position="240"/>
        <end position="252"/>
    </location>
</feature>
<feature type="compositionally biased region" description="Basic residues" evidence="1">
    <location>
        <begin position="48"/>
        <end position="57"/>
    </location>
</feature>
<evidence type="ECO:0000313" key="3">
    <source>
        <dbReference type="Proteomes" id="UP000314294"/>
    </source>
</evidence>
<dbReference type="AlphaFoldDB" id="A0A4Z2GHV2"/>
<dbReference type="Proteomes" id="UP000314294">
    <property type="component" value="Unassembled WGS sequence"/>
</dbReference>
<evidence type="ECO:0000256" key="1">
    <source>
        <dbReference type="SAM" id="MobiDB-lite"/>
    </source>
</evidence>
<keyword evidence="3" id="KW-1185">Reference proteome</keyword>
<protein>
    <submittedName>
        <fullName evidence="2">Uncharacterized protein</fullName>
    </submittedName>
</protein>
<feature type="region of interest" description="Disordered" evidence="1">
    <location>
        <begin position="228"/>
        <end position="252"/>
    </location>
</feature>
<dbReference type="EMBL" id="SRLO01000545">
    <property type="protein sequence ID" value="TNN52483.1"/>
    <property type="molecule type" value="Genomic_DNA"/>
</dbReference>
<reference evidence="2 3" key="1">
    <citation type="submission" date="2019-03" db="EMBL/GenBank/DDBJ databases">
        <title>First draft genome of Liparis tanakae, snailfish: a comprehensive survey of snailfish specific genes.</title>
        <authorList>
            <person name="Kim W."/>
            <person name="Song I."/>
            <person name="Jeong J.-H."/>
            <person name="Kim D."/>
            <person name="Kim S."/>
            <person name="Ryu S."/>
            <person name="Song J.Y."/>
            <person name="Lee S.K."/>
        </authorList>
    </citation>
    <scope>NUCLEOTIDE SEQUENCE [LARGE SCALE GENOMIC DNA]</scope>
    <source>
        <tissue evidence="2">Muscle</tissue>
    </source>
</reference>
<gene>
    <name evidence="2" type="ORF">EYF80_037310</name>
</gene>
<feature type="compositionally biased region" description="Basic and acidic residues" evidence="1">
    <location>
        <begin position="1"/>
        <end position="26"/>
    </location>
</feature>
<sequence length="252" mass="28052">MRKVIGGEKGSREREGGGAGREGEKRKERKGKKKGKKDEDETKGEKRGTKKRKRVPTRRGEEEEEEEVSPPRRNRRAAVGGSPGVCGEAELISSHSVWLKMSPSYLQREHVLFMVAPPCFYSGPEHLLSAAPTSSCYYAFSGERPQLQQGIPIGSLGLQHQPVLNRKFFFKPTGAAFTEHRDLSRSEWSTTVCGGHMVLIPQCYDSYVPSGWQGREGGGSLNLSILRANDLQEASPPTESSEKERPRKRERG</sequence>
<name>A0A4Z2GHV2_9TELE</name>
<accession>A0A4Z2GHV2</accession>